<name>A0A835VWC2_CHLIN</name>
<reference evidence="2" key="1">
    <citation type="journal article" date="2020" name="bioRxiv">
        <title>Comparative genomics of Chlamydomonas.</title>
        <authorList>
            <person name="Craig R.J."/>
            <person name="Hasan A.R."/>
            <person name="Ness R.W."/>
            <person name="Keightley P.D."/>
        </authorList>
    </citation>
    <scope>NUCLEOTIDE SEQUENCE</scope>
    <source>
        <strain evidence="2">SAG 7.73</strain>
    </source>
</reference>
<dbReference type="EMBL" id="JAEHOC010000037">
    <property type="protein sequence ID" value="KAG2427919.1"/>
    <property type="molecule type" value="Genomic_DNA"/>
</dbReference>
<comment type="caution">
    <text evidence="2">The sequence shown here is derived from an EMBL/GenBank/DDBJ whole genome shotgun (WGS) entry which is preliminary data.</text>
</comment>
<evidence type="ECO:0000256" key="1">
    <source>
        <dbReference type="SAM" id="MobiDB-lite"/>
    </source>
</evidence>
<evidence type="ECO:0000313" key="3">
    <source>
        <dbReference type="Proteomes" id="UP000650467"/>
    </source>
</evidence>
<accession>A0A835VWC2</accession>
<feature type="region of interest" description="Disordered" evidence="1">
    <location>
        <begin position="42"/>
        <end position="100"/>
    </location>
</feature>
<organism evidence="2 3">
    <name type="scientific">Chlamydomonas incerta</name>
    <dbReference type="NCBI Taxonomy" id="51695"/>
    <lineage>
        <taxon>Eukaryota</taxon>
        <taxon>Viridiplantae</taxon>
        <taxon>Chlorophyta</taxon>
        <taxon>core chlorophytes</taxon>
        <taxon>Chlorophyceae</taxon>
        <taxon>CS clade</taxon>
        <taxon>Chlamydomonadales</taxon>
        <taxon>Chlamydomonadaceae</taxon>
        <taxon>Chlamydomonas</taxon>
    </lineage>
</organism>
<dbReference type="OrthoDB" id="543833at2759"/>
<feature type="compositionally biased region" description="Basic residues" evidence="1">
    <location>
        <begin position="50"/>
        <end position="71"/>
    </location>
</feature>
<keyword evidence="3" id="KW-1185">Reference proteome</keyword>
<sequence>MFVMLSTPQTWDAAWAVTEAKEEAAAAAAAAGGRLRLRAAHAAQRLGRQPGRRGLRRGQPRRQRCQRRQPPRHHDGAAAAAGAPAGGVPPPPRLPGAAGPGTMAGVTGIIAEARIGPYLVKPASGVLPGRGLGMPRSQRISITFAPTEAEAYEGELIFAVLRGKQCSVDVDGEGSIEETDETEGNLFSCPASNFCADIFTNWYACAQPGGASCTGVKTGSGRVACTPSGGLKTSGNGDYCNEPSVGRFDTTQATGLTDAVIQIHDGSFQGSASSTCPLTGDTTVEASGPCWSGGASDCKPPSPRPPNPNIAACTVPSSCPASSALTAAGIPNAACSTCTPSSCFKESDADSQEFETDPQRVTNRLFASVGGCIAKPSGTYSFTDPLFNTQVTAPKYLTLSGAAVHTFLASASSPAAEAVACYTDSSYATVAKYIYVVSIPTDTTNFACLTCSWFRVYVVAGQCRCGSDTAWAFPVKSVLSSWTAGQAASTAEIALPAATYGTGVSWAARSENSNAWGGYFRFAPAAGGVDTTRSYTFDMCAGCAQASAPRYNSLSKGYIMGKVTFTFTSVNGSTSSMMFYEPAPGASTTSSVLQVYQSYVPPPTMAPGQFQRFSPYTTPSLPFGYGATFAVTRLVTGAVKSGSTTLANVPATTTASSPGGVYVAIHMSVGGGFCDGLPAYN</sequence>
<dbReference type="AlphaFoldDB" id="A0A835VWC2"/>
<dbReference type="Proteomes" id="UP000650467">
    <property type="component" value="Unassembled WGS sequence"/>
</dbReference>
<proteinExistence type="predicted"/>
<evidence type="ECO:0000313" key="2">
    <source>
        <dbReference type="EMBL" id="KAG2427919.1"/>
    </source>
</evidence>
<gene>
    <name evidence="2" type="ORF">HXX76_011906</name>
</gene>
<protein>
    <submittedName>
        <fullName evidence="2">Uncharacterized protein</fullName>
    </submittedName>
</protein>